<dbReference type="PIRSF" id="PIRSF019345">
    <property type="entry name" value="ScpB"/>
    <property type="match status" value="1"/>
</dbReference>
<dbReference type="PANTHER" id="PTHR34298:SF2">
    <property type="entry name" value="SEGREGATION AND CONDENSATION PROTEIN B"/>
    <property type="match status" value="1"/>
</dbReference>
<dbReference type="GO" id="GO:0006260">
    <property type="term" value="P:DNA replication"/>
    <property type="evidence" value="ECO:0007669"/>
    <property type="project" value="UniProtKB-UniRule"/>
</dbReference>
<dbReference type="Proteomes" id="UP000295832">
    <property type="component" value="Unassembled WGS sequence"/>
</dbReference>
<keyword evidence="1 5" id="KW-0963">Cytoplasm</keyword>
<proteinExistence type="inferred from homology"/>
<sequence>MLSEVEIKAAIEALLFMATDPLKMKEIKKVLEVDKRKIKQAIDLIRQEYSRNDKGIELIQINKGYQLQTKANYQSFVKELHKPEMNNKLSQAALETLAIIAYKQPVTRAEIEDIRGVNVEKALKTIQKRGLIAEVGRKDTIGNPIIYGTTVDFLQYMGLESLDELPPAQEFTELNEDEIPEELSE</sequence>
<keyword evidence="3 5" id="KW-0159">Chromosome partition</keyword>
<dbReference type="NCBIfam" id="TIGR00281">
    <property type="entry name" value="SMC-Scp complex subunit ScpB"/>
    <property type="match status" value="1"/>
</dbReference>
<evidence type="ECO:0000256" key="2">
    <source>
        <dbReference type="ARBA" id="ARBA00022618"/>
    </source>
</evidence>
<dbReference type="InterPro" id="IPR036388">
    <property type="entry name" value="WH-like_DNA-bd_sf"/>
</dbReference>
<dbReference type="RefSeq" id="WP_018250062.1">
    <property type="nucleotide sequence ID" value="NZ_SOEG01000048.1"/>
</dbReference>
<dbReference type="STRING" id="926561.GCA_000379025_02928"/>
<evidence type="ECO:0000256" key="5">
    <source>
        <dbReference type="HAMAP-Rule" id="MF_01804"/>
    </source>
</evidence>
<dbReference type="GO" id="GO:0005737">
    <property type="term" value="C:cytoplasm"/>
    <property type="evidence" value="ECO:0007669"/>
    <property type="project" value="UniProtKB-SubCell"/>
</dbReference>
<name>A0A4R8GPG8_9FIRM</name>
<evidence type="ECO:0000313" key="7">
    <source>
        <dbReference type="Proteomes" id="UP000295832"/>
    </source>
</evidence>
<dbReference type="SUPFAM" id="SSF46785">
    <property type="entry name" value="Winged helix' DNA-binding domain"/>
    <property type="match status" value="2"/>
</dbReference>
<dbReference type="EMBL" id="SOEG01000048">
    <property type="protein sequence ID" value="TDX45204.1"/>
    <property type="molecule type" value="Genomic_DNA"/>
</dbReference>
<dbReference type="InterPro" id="IPR005234">
    <property type="entry name" value="ScpB_csome_segregation"/>
</dbReference>
<protein>
    <recommendedName>
        <fullName evidence="5">Segregation and condensation protein B</fullName>
    </recommendedName>
</protein>
<comment type="function">
    <text evidence="5">Participates in chromosomal partition during cell division. May act via the formation of a condensin-like complex containing Smc and ScpA that pull DNA away from mid-cell into both cell halves.</text>
</comment>
<dbReference type="AlphaFoldDB" id="A0A4R8GPG8"/>
<comment type="subcellular location">
    <subcellularLocation>
        <location evidence="5">Cytoplasm</location>
    </subcellularLocation>
    <text evidence="5">Associated with two foci at the outer edges of the nucleoid region in young cells, and at four foci within both cell halves in older cells.</text>
</comment>
<dbReference type="GO" id="GO:0051301">
    <property type="term" value="P:cell division"/>
    <property type="evidence" value="ECO:0007669"/>
    <property type="project" value="UniProtKB-KW"/>
</dbReference>
<evidence type="ECO:0000256" key="1">
    <source>
        <dbReference type="ARBA" id="ARBA00022490"/>
    </source>
</evidence>
<reference evidence="6 7" key="1">
    <citation type="submission" date="2019-03" db="EMBL/GenBank/DDBJ databases">
        <title>Subsurface microbial communities from deep shales in Ohio and West Virginia, USA.</title>
        <authorList>
            <person name="Wrighton K."/>
        </authorList>
    </citation>
    <scope>NUCLEOTIDE SEQUENCE [LARGE SCALE GENOMIC DNA]</scope>
    <source>
        <strain evidence="6 7">MSL 6dP</strain>
    </source>
</reference>
<dbReference type="Pfam" id="PF04079">
    <property type="entry name" value="SMC_ScpB"/>
    <property type="match status" value="1"/>
</dbReference>
<dbReference type="GO" id="GO:0051304">
    <property type="term" value="P:chromosome separation"/>
    <property type="evidence" value="ECO:0007669"/>
    <property type="project" value="InterPro"/>
</dbReference>
<comment type="similarity">
    <text evidence="5">Belongs to the ScpB family.</text>
</comment>
<dbReference type="Gene3D" id="1.10.10.10">
    <property type="entry name" value="Winged helix-like DNA-binding domain superfamily/Winged helix DNA-binding domain"/>
    <property type="match status" value="2"/>
</dbReference>
<accession>A0A4R8GPG8</accession>
<keyword evidence="4 5" id="KW-0131">Cell cycle</keyword>
<dbReference type="PANTHER" id="PTHR34298">
    <property type="entry name" value="SEGREGATION AND CONDENSATION PROTEIN B"/>
    <property type="match status" value="1"/>
</dbReference>
<evidence type="ECO:0000256" key="4">
    <source>
        <dbReference type="ARBA" id="ARBA00023306"/>
    </source>
</evidence>
<evidence type="ECO:0000313" key="6">
    <source>
        <dbReference type="EMBL" id="TDX45204.1"/>
    </source>
</evidence>
<gene>
    <name evidence="5" type="primary">scpB</name>
    <name evidence="6" type="ORF">C7959_14816</name>
</gene>
<dbReference type="InterPro" id="IPR036390">
    <property type="entry name" value="WH_DNA-bd_sf"/>
</dbReference>
<comment type="caution">
    <text evidence="6">The sequence shown here is derived from an EMBL/GenBank/DDBJ whole genome shotgun (WGS) entry which is preliminary data.</text>
</comment>
<keyword evidence="2 5" id="KW-0132">Cell division</keyword>
<dbReference type="HAMAP" id="MF_01804">
    <property type="entry name" value="ScpB"/>
    <property type="match status" value="1"/>
</dbReference>
<organism evidence="6 7">
    <name type="scientific">Orenia marismortui</name>
    <dbReference type="NCBI Taxonomy" id="46469"/>
    <lineage>
        <taxon>Bacteria</taxon>
        <taxon>Bacillati</taxon>
        <taxon>Bacillota</taxon>
        <taxon>Clostridia</taxon>
        <taxon>Halanaerobiales</taxon>
        <taxon>Halobacteroidaceae</taxon>
        <taxon>Orenia</taxon>
    </lineage>
</organism>
<evidence type="ECO:0000256" key="3">
    <source>
        <dbReference type="ARBA" id="ARBA00022829"/>
    </source>
</evidence>
<keyword evidence="7" id="KW-1185">Reference proteome</keyword>
<comment type="subunit">
    <text evidence="5">Homodimer. Homodimerization may be required to stabilize the binding of ScpA to the Smc head domains. Component of a cohesin-like complex composed of ScpA, ScpB and the Smc homodimer, in which ScpA and ScpB bind to the head domain of Smc. The presence of the three proteins is required for the association of the complex with DNA.</text>
</comment>